<reference evidence="3" key="1">
    <citation type="submission" date="2023-03" db="EMBL/GenBank/DDBJ databases">
        <title>Massive genome expansion in bonnet fungi (Mycena s.s.) driven by repeated elements and novel gene families across ecological guilds.</title>
        <authorList>
            <consortium name="Lawrence Berkeley National Laboratory"/>
            <person name="Harder C.B."/>
            <person name="Miyauchi S."/>
            <person name="Viragh M."/>
            <person name="Kuo A."/>
            <person name="Thoen E."/>
            <person name="Andreopoulos B."/>
            <person name="Lu D."/>
            <person name="Skrede I."/>
            <person name="Drula E."/>
            <person name="Henrissat B."/>
            <person name="Morin E."/>
            <person name="Kohler A."/>
            <person name="Barry K."/>
            <person name="LaButti K."/>
            <person name="Morin E."/>
            <person name="Salamov A."/>
            <person name="Lipzen A."/>
            <person name="Mereny Z."/>
            <person name="Hegedus B."/>
            <person name="Baldrian P."/>
            <person name="Stursova M."/>
            <person name="Weitz H."/>
            <person name="Taylor A."/>
            <person name="Grigoriev I.V."/>
            <person name="Nagy L.G."/>
            <person name="Martin F."/>
            <person name="Kauserud H."/>
        </authorList>
    </citation>
    <scope>NUCLEOTIDE SEQUENCE</scope>
    <source>
        <strain evidence="3">CBHHK182m</strain>
    </source>
</reference>
<feature type="compositionally biased region" description="Basic and acidic residues" evidence="1">
    <location>
        <begin position="95"/>
        <end position="120"/>
    </location>
</feature>
<evidence type="ECO:0000313" key="4">
    <source>
        <dbReference type="Proteomes" id="UP001215598"/>
    </source>
</evidence>
<name>A0AAD7NPH8_9AGAR</name>
<feature type="chain" id="PRO_5042260510" evidence="2">
    <location>
        <begin position="20"/>
        <end position="120"/>
    </location>
</feature>
<sequence length="120" mass="13501">MVACLLSLLLLLAPINIQQLKNIHLIHHQSGYAELKSTTPKPPVYNSCGSARQTYQRANLRKVQGKLREENAKFSSNFRNLTLTTVVTWLVTSQEPERSDSKRVNTGETPAKEQEGPQKD</sequence>
<keyword evidence="4" id="KW-1185">Reference proteome</keyword>
<feature type="signal peptide" evidence="2">
    <location>
        <begin position="1"/>
        <end position="19"/>
    </location>
</feature>
<dbReference type="AlphaFoldDB" id="A0AAD7NPH8"/>
<comment type="caution">
    <text evidence="3">The sequence shown here is derived from an EMBL/GenBank/DDBJ whole genome shotgun (WGS) entry which is preliminary data.</text>
</comment>
<protein>
    <submittedName>
        <fullName evidence="3">Uncharacterized protein</fullName>
    </submittedName>
</protein>
<evidence type="ECO:0000313" key="3">
    <source>
        <dbReference type="EMBL" id="KAJ7768940.1"/>
    </source>
</evidence>
<evidence type="ECO:0000256" key="1">
    <source>
        <dbReference type="SAM" id="MobiDB-lite"/>
    </source>
</evidence>
<dbReference type="Proteomes" id="UP001215598">
    <property type="component" value="Unassembled WGS sequence"/>
</dbReference>
<proteinExistence type="predicted"/>
<organism evidence="3 4">
    <name type="scientific">Mycena metata</name>
    <dbReference type="NCBI Taxonomy" id="1033252"/>
    <lineage>
        <taxon>Eukaryota</taxon>
        <taxon>Fungi</taxon>
        <taxon>Dikarya</taxon>
        <taxon>Basidiomycota</taxon>
        <taxon>Agaricomycotina</taxon>
        <taxon>Agaricomycetes</taxon>
        <taxon>Agaricomycetidae</taxon>
        <taxon>Agaricales</taxon>
        <taxon>Marasmiineae</taxon>
        <taxon>Mycenaceae</taxon>
        <taxon>Mycena</taxon>
    </lineage>
</organism>
<feature type="region of interest" description="Disordered" evidence="1">
    <location>
        <begin position="93"/>
        <end position="120"/>
    </location>
</feature>
<evidence type="ECO:0000256" key="2">
    <source>
        <dbReference type="SAM" id="SignalP"/>
    </source>
</evidence>
<keyword evidence="2" id="KW-0732">Signal</keyword>
<gene>
    <name evidence="3" type="ORF">B0H16DRAFT_1452870</name>
</gene>
<dbReference type="EMBL" id="JARKIB010000019">
    <property type="protein sequence ID" value="KAJ7768940.1"/>
    <property type="molecule type" value="Genomic_DNA"/>
</dbReference>
<accession>A0AAD7NPH8</accession>